<dbReference type="EMBL" id="JAULSN010000001">
    <property type="protein sequence ID" value="KAK3383002.1"/>
    <property type="molecule type" value="Genomic_DNA"/>
</dbReference>
<dbReference type="Gene3D" id="3.40.50.300">
    <property type="entry name" value="P-loop containing nucleotide triphosphate hydrolases"/>
    <property type="match status" value="1"/>
</dbReference>
<dbReference type="CDD" id="cd00882">
    <property type="entry name" value="Ras_like_GTPase"/>
    <property type="match status" value="1"/>
</dbReference>
<organism evidence="3 4">
    <name type="scientific">Lasiosphaeria ovina</name>
    <dbReference type="NCBI Taxonomy" id="92902"/>
    <lineage>
        <taxon>Eukaryota</taxon>
        <taxon>Fungi</taxon>
        <taxon>Dikarya</taxon>
        <taxon>Ascomycota</taxon>
        <taxon>Pezizomycotina</taxon>
        <taxon>Sordariomycetes</taxon>
        <taxon>Sordariomycetidae</taxon>
        <taxon>Sordariales</taxon>
        <taxon>Lasiosphaeriaceae</taxon>
        <taxon>Lasiosphaeria</taxon>
    </lineage>
</organism>
<name>A0AAE0TXD9_9PEZI</name>
<feature type="domain" description="G" evidence="2">
    <location>
        <begin position="8"/>
        <end position="74"/>
    </location>
</feature>
<dbReference type="Proteomes" id="UP001287356">
    <property type="component" value="Unassembled WGS sequence"/>
</dbReference>
<keyword evidence="1" id="KW-0175">Coiled coil</keyword>
<evidence type="ECO:0000259" key="2">
    <source>
        <dbReference type="Pfam" id="PF01926"/>
    </source>
</evidence>
<sequence length="352" mass="40028">MREGDAVIAVMGMTGSGKSTFISYFCDTAAAGHGLRSVTALVEAHVSRERIRGRRVIFVDTPGFDDTTRSNTEVLREIASWLADTYAHDIKLAGAVYLHGIQMPRVGGSAHTNMRLFRELCGDESMASVALVTTHWSRSSEERVAQQQRHDELVGDDAFWRGMVQRGARAFKHDRGPTSARRIVEYLLGRDADVNGGRGIGLRVQREMAGGATLDRTAVGAAIEARIEAMQAAYESQLGDLRRELDEARRARQVNERKIGEIVEERRALEDRLRDEQRKRHRLRVDLDRLRQERSADLQREAENVRHMLEERITAIIAESPLDLDPRVVRERVQRERGKRRRYEQGQKCFVM</sequence>
<reference evidence="3" key="2">
    <citation type="submission" date="2023-06" db="EMBL/GenBank/DDBJ databases">
        <authorList>
            <consortium name="Lawrence Berkeley National Laboratory"/>
            <person name="Haridas S."/>
            <person name="Hensen N."/>
            <person name="Bonometti L."/>
            <person name="Westerberg I."/>
            <person name="Brannstrom I.O."/>
            <person name="Guillou S."/>
            <person name="Cros-Aarteil S."/>
            <person name="Calhoun S."/>
            <person name="Kuo A."/>
            <person name="Mondo S."/>
            <person name="Pangilinan J."/>
            <person name="Riley R."/>
            <person name="Labutti K."/>
            <person name="Andreopoulos B."/>
            <person name="Lipzen A."/>
            <person name="Chen C."/>
            <person name="Yanf M."/>
            <person name="Daum C."/>
            <person name="Ng V."/>
            <person name="Clum A."/>
            <person name="Steindorff A."/>
            <person name="Ohm R."/>
            <person name="Martin F."/>
            <person name="Silar P."/>
            <person name="Natvig D."/>
            <person name="Lalanne C."/>
            <person name="Gautier V."/>
            <person name="Ament-Velasquez S.L."/>
            <person name="Kruys A."/>
            <person name="Hutchinson M.I."/>
            <person name="Powell A.J."/>
            <person name="Barry K."/>
            <person name="Miller A.N."/>
            <person name="Grigoriev I.V."/>
            <person name="Debuchy R."/>
            <person name="Gladieux P."/>
            <person name="Thoren M.H."/>
            <person name="Johannesson H."/>
        </authorList>
    </citation>
    <scope>NUCLEOTIDE SEQUENCE</scope>
    <source>
        <strain evidence="3">CBS 958.72</strain>
    </source>
</reference>
<protein>
    <recommendedName>
        <fullName evidence="2">G domain-containing protein</fullName>
    </recommendedName>
</protein>
<dbReference type="Pfam" id="PF01926">
    <property type="entry name" value="MMR_HSR1"/>
    <property type="match status" value="1"/>
</dbReference>
<evidence type="ECO:0000313" key="3">
    <source>
        <dbReference type="EMBL" id="KAK3383002.1"/>
    </source>
</evidence>
<dbReference type="InterPro" id="IPR027417">
    <property type="entry name" value="P-loop_NTPase"/>
</dbReference>
<comment type="caution">
    <text evidence="3">The sequence shown here is derived from an EMBL/GenBank/DDBJ whole genome shotgun (WGS) entry which is preliminary data.</text>
</comment>
<keyword evidence="4" id="KW-1185">Reference proteome</keyword>
<dbReference type="AlphaFoldDB" id="A0AAE0TXD9"/>
<dbReference type="InterPro" id="IPR006073">
    <property type="entry name" value="GTP-bd"/>
</dbReference>
<feature type="coiled-coil region" evidence="1">
    <location>
        <begin position="231"/>
        <end position="293"/>
    </location>
</feature>
<evidence type="ECO:0000313" key="4">
    <source>
        <dbReference type="Proteomes" id="UP001287356"/>
    </source>
</evidence>
<dbReference type="InterPro" id="IPR024930">
    <property type="entry name" value="Skp_dom_sf"/>
</dbReference>
<evidence type="ECO:0000256" key="1">
    <source>
        <dbReference type="SAM" id="Coils"/>
    </source>
</evidence>
<dbReference type="SUPFAM" id="SSF111384">
    <property type="entry name" value="OmpH-like"/>
    <property type="match status" value="1"/>
</dbReference>
<dbReference type="GO" id="GO:0005525">
    <property type="term" value="F:GTP binding"/>
    <property type="evidence" value="ECO:0007669"/>
    <property type="project" value="InterPro"/>
</dbReference>
<reference evidence="3" key="1">
    <citation type="journal article" date="2023" name="Mol. Phylogenet. Evol.">
        <title>Genome-scale phylogeny and comparative genomics of the fungal order Sordariales.</title>
        <authorList>
            <person name="Hensen N."/>
            <person name="Bonometti L."/>
            <person name="Westerberg I."/>
            <person name="Brannstrom I.O."/>
            <person name="Guillou S."/>
            <person name="Cros-Aarteil S."/>
            <person name="Calhoun S."/>
            <person name="Haridas S."/>
            <person name="Kuo A."/>
            <person name="Mondo S."/>
            <person name="Pangilinan J."/>
            <person name="Riley R."/>
            <person name="LaButti K."/>
            <person name="Andreopoulos B."/>
            <person name="Lipzen A."/>
            <person name="Chen C."/>
            <person name="Yan M."/>
            <person name="Daum C."/>
            <person name="Ng V."/>
            <person name="Clum A."/>
            <person name="Steindorff A."/>
            <person name="Ohm R.A."/>
            <person name="Martin F."/>
            <person name="Silar P."/>
            <person name="Natvig D.O."/>
            <person name="Lalanne C."/>
            <person name="Gautier V."/>
            <person name="Ament-Velasquez S.L."/>
            <person name="Kruys A."/>
            <person name="Hutchinson M.I."/>
            <person name="Powell A.J."/>
            <person name="Barry K."/>
            <person name="Miller A.N."/>
            <person name="Grigoriev I.V."/>
            <person name="Debuchy R."/>
            <person name="Gladieux P."/>
            <person name="Hiltunen Thoren M."/>
            <person name="Johannesson H."/>
        </authorList>
    </citation>
    <scope>NUCLEOTIDE SEQUENCE</scope>
    <source>
        <strain evidence="3">CBS 958.72</strain>
    </source>
</reference>
<accession>A0AAE0TXD9</accession>
<gene>
    <name evidence="3" type="ORF">B0T24DRAFT_30032</name>
</gene>
<proteinExistence type="predicted"/>
<dbReference type="SUPFAM" id="SSF52540">
    <property type="entry name" value="P-loop containing nucleoside triphosphate hydrolases"/>
    <property type="match status" value="1"/>
</dbReference>